<sequence length="79" mass="8575">MVLADDVDEHRAPCRCDESGEAMGRGGGRGLLLGVSCRRHHSCVAELMRQGNRIIIKGCPKPEREIEITLKASTSVIGM</sequence>
<dbReference type="EMBL" id="MWML01000024">
    <property type="protein sequence ID" value="TCG08833.1"/>
    <property type="molecule type" value="Genomic_DNA"/>
</dbReference>
<organism evidence="1 2">
    <name type="scientific">Paraburkholderia steynii</name>
    <dbReference type="NCBI Taxonomy" id="1245441"/>
    <lineage>
        <taxon>Bacteria</taxon>
        <taxon>Pseudomonadati</taxon>
        <taxon>Pseudomonadota</taxon>
        <taxon>Betaproteobacteria</taxon>
        <taxon>Burkholderiales</taxon>
        <taxon>Burkholderiaceae</taxon>
        <taxon>Paraburkholderia</taxon>
    </lineage>
</organism>
<reference evidence="1 2" key="1">
    <citation type="submission" date="2017-02" db="EMBL/GenBank/DDBJ databases">
        <title>Paraburkholderia sophoroidis sp. nov. and Paraburkholderia steynii sp. nov. rhizobial symbionts of the fynbos legume Hypocalyptus sophoroides.</title>
        <authorList>
            <person name="Steenkamp E.T."/>
            <person name="Beukes C.W."/>
            <person name="Van Zyl E."/>
            <person name="Avontuur J."/>
            <person name="Chan W.Y."/>
            <person name="Hassen A."/>
            <person name="Palmer M."/>
            <person name="Mthombeni L."/>
            <person name="Phalane F."/>
            <person name="Sereme K."/>
            <person name="Venter S.N."/>
        </authorList>
    </citation>
    <scope>NUCLEOTIDE SEQUENCE [LARGE SCALE GENOMIC DNA]</scope>
    <source>
        <strain evidence="1 2">HC1.1ba</strain>
    </source>
</reference>
<name>A0A4R0XEC0_9BURK</name>
<dbReference type="Proteomes" id="UP000294200">
    <property type="component" value="Unassembled WGS sequence"/>
</dbReference>
<evidence type="ECO:0000313" key="2">
    <source>
        <dbReference type="Proteomes" id="UP000294200"/>
    </source>
</evidence>
<proteinExistence type="predicted"/>
<protein>
    <submittedName>
        <fullName evidence="1">Uncharacterized protein</fullName>
    </submittedName>
</protein>
<evidence type="ECO:0000313" key="1">
    <source>
        <dbReference type="EMBL" id="TCG08833.1"/>
    </source>
</evidence>
<comment type="caution">
    <text evidence="1">The sequence shown here is derived from an EMBL/GenBank/DDBJ whole genome shotgun (WGS) entry which is preliminary data.</text>
</comment>
<keyword evidence="2" id="KW-1185">Reference proteome</keyword>
<accession>A0A4R0XEC0</accession>
<gene>
    <name evidence="1" type="ORF">BZM27_09285</name>
</gene>
<dbReference type="AlphaFoldDB" id="A0A4R0XEC0"/>